<reference evidence="1 2" key="1">
    <citation type="submission" date="2024-02" db="EMBL/GenBank/DDBJ databases">
        <title>A nitrogen-fixing paenibacillus bacterium.</title>
        <authorList>
            <person name="Zhang W.L."/>
            <person name="Chen S.F."/>
        </authorList>
    </citation>
    <scope>NUCLEOTIDE SEQUENCE [LARGE SCALE GENOMIC DNA]</scope>
    <source>
        <strain evidence="1 2">M1</strain>
    </source>
</reference>
<dbReference type="EMBL" id="JAZHPZ010000002">
    <property type="protein sequence ID" value="MEF2965039.1"/>
    <property type="molecule type" value="Genomic_DNA"/>
</dbReference>
<accession>A0ABU7VQ69</accession>
<gene>
    <name evidence="1" type="ORF">V3851_04280</name>
</gene>
<keyword evidence="2" id="KW-1185">Reference proteome</keyword>
<evidence type="ECO:0000313" key="2">
    <source>
        <dbReference type="Proteomes" id="UP001306950"/>
    </source>
</evidence>
<sequence length="100" mass="11596">MADVITPAILKEFKDRMHLDDGEDENLLRILRASNEDLVKICGEHDIVNERFKELVFERSRYAYNDALEYFYTNFLTQINNLNLDKVLEAIVIEGDSNAG</sequence>
<protein>
    <recommendedName>
        <fullName evidence="3">Phage gp6-like head-tail connector protein</fullName>
    </recommendedName>
</protein>
<evidence type="ECO:0000313" key="1">
    <source>
        <dbReference type="EMBL" id="MEF2965039.1"/>
    </source>
</evidence>
<organism evidence="1 2">
    <name type="scientific">Paenibacillus haidiansis</name>
    <dbReference type="NCBI Taxonomy" id="1574488"/>
    <lineage>
        <taxon>Bacteria</taxon>
        <taxon>Bacillati</taxon>
        <taxon>Bacillota</taxon>
        <taxon>Bacilli</taxon>
        <taxon>Bacillales</taxon>
        <taxon>Paenibacillaceae</taxon>
        <taxon>Paenibacillus</taxon>
    </lineage>
</organism>
<proteinExistence type="predicted"/>
<evidence type="ECO:0008006" key="3">
    <source>
        <dbReference type="Google" id="ProtNLM"/>
    </source>
</evidence>
<dbReference type="RefSeq" id="WP_331845281.1">
    <property type="nucleotide sequence ID" value="NZ_JAZHPZ010000002.1"/>
</dbReference>
<dbReference type="Proteomes" id="UP001306950">
    <property type="component" value="Unassembled WGS sequence"/>
</dbReference>
<comment type="caution">
    <text evidence="1">The sequence shown here is derived from an EMBL/GenBank/DDBJ whole genome shotgun (WGS) entry which is preliminary data.</text>
</comment>
<name>A0ABU7VQ69_9BACL</name>